<organism evidence="5 6">
    <name type="scientific">Ligilactobacillus salitolerans</name>
    <dbReference type="NCBI Taxonomy" id="1808352"/>
    <lineage>
        <taxon>Bacteria</taxon>
        <taxon>Bacillati</taxon>
        <taxon>Bacillota</taxon>
        <taxon>Bacilli</taxon>
        <taxon>Lactobacillales</taxon>
        <taxon>Lactobacillaceae</taxon>
        <taxon>Ligilactobacillus</taxon>
    </lineage>
</organism>
<dbReference type="NCBIfam" id="NF041000">
    <property type="entry name" value="ATPase_ComGA"/>
    <property type="match status" value="1"/>
</dbReference>
<dbReference type="AlphaFoldDB" id="A0A401ISV8"/>
<reference evidence="5 6" key="1">
    <citation type="journal article" date="2019" name="Int. J. Syst. Evol. Microbiol.">
        <title>Lactobacillus salitolerans sp. nov., a novel lactic acid bacterium isolated from spent mushroom substrates.</title>
        <authorList>
            <person name="Tohno M."/>
            <person name="Tanizawa Y."/>
            <person name="Kojima Y."/>
            <person name="Sakamoto M."/>
            <person name="Nakamura Y."/>
            <person name="Ohkuma M."/>
            <person name="Kobayashi H."/>
        </authorList>
    </citation>
    <scope>NUCLEOTIDE SEQUENCE [LARGE SCALE GENOMIC DNA]</scope>
    <source>
        <strain evidence="5 6">YK43</strain>
    </source>
</reference>
<name>A0A401ISV8_9LACO</name>
<evidence type="ECO:0000313" key="5">
    <source>
        <dbReference type="EMBL" id="GBG94609.1"/>
    </source>
</evidence>
<sequence>MDEEVAKLLNAAIAVHASDIYLLPKKAEYQIAFYLEGRFQIQQELSLVQAQRLINFLKFKADMNLSERRRPQLGAWTYQDLQQQVFCRLSSVGAFLGAESLVIRLIYPSLTATGYFFPEQFEQIKAACKQRGMVLFAGPMGSGKTTAMYSFAQSFKEQLIMTIEDPVEIYEPNFLQLQVNDKADMSYESLLNAALRLHPDIFIIGEIRNERTAALAVRAALSGHLVLSTVHAKNVYGVYARLVNLGISKFDLEQTVQLVSYQRLIETTGPMPKVLFDLLTLQDVSWQQIEAKKKGGMTDEWKNRLISCKDSGEITPAILEKYLQG</sequence>
<comment type="caution">
    <text evidence="5">The sequence shown here is derived from an EMBL/GenBank/DDBJ whole genome shotgun (WGS) entry which is preliminary data.</text>
</comment>
<dbReference type="Gene3D" id="3.30.450.90">
    <property type="match status" value="1"/>
</dbReference>
<dbReference type="OrthoDB" id="9808272at2"/>
<evidence type="ECO:0000256" key="2">
    <source>
        <dbReference type="ARBA" id="ARBA00022741"/>
    </source>
</evidence>
<dbReference type="PANTHER" id="PTHR30258:SF2">
    <property type="entry name" value="COMG OPERON PROTEIN 1"/>
    <property type="match status" value="1"/>
</dbReference>
<accession>A0A401ISV8</accession>
<dbReference type="Pfam" id="PF00437">
    <property type="entry name" value="T2SSE"/>
    <property type="match status" value="1"/>
</dbReference>
<gene>
    <name evidence="5" type="primary">comGA</name>
    <name evidence="5" type="ORF">LFYK43_10680</name>
</gene>
<dbReference type="PANTHER" id="PTHR30258">
    <property type="entry name" value="TYPE II SECRETION SYSTEM PROTEIN GSPE-RELATED"/>
    <property type="match status" value="1"/>
</dbReference>
<dbReference type="GO" id="GO:0016887">
    <property type="term" value="F:ATP hydrolysis activity"/>
    <property type="evidence" value="ECO:0007669"/>
    <property type="project" value="TreeGrafter"/>
</dbReference>
<comment type="similarity">
    <text evidence="1">Belongs to the GSP E family.</text>
</comment>
<evidence type="ECO:0000256" key="3">
    <source>
        <dbReference type="ARBA" id="ARBA00022840"/>
    </source>
</evidence>
<keyword evidence="3" id="KW-0067">ATP-binding</keyword>
<dbReference type="RefSeq" id="WP_124976175.1">
    <property type="nucleotide sequence ID" value="NZ_BFFP01000015.1"/>
</dbReference>
<dbReference type="GO" id="GO:0005524">
    <property type="term" value="F:ATP binding"/>
    <property type="evidence" value="ECO:0007669"/>
    <property type="project" value="UniProtKB-KW"/>
</dbReference>
<evidence type="ECO:0000259" key="4">
    <source>
        <dbReference type="Pfam" id="PF00437"/>
    </source>
</evidence>
<feature type="domain" description="Bacterial type II secretion system protein E" evidence="4">
    <location>
        <begin position="5"/>
        <end position="274"/>
    </location>
</feature>
<evidence type="ECO:0000313" key="6">
    <source>
        <dbReference type="Proteomes" id="UP000286848"/>
    </source>
</evidence>
<dbReference type="InterPro" id="IPR047667">
    <property type="entry name" value="ATPase_ComGA"/>
</dbReference>
<dbReference type="SUPFAM" id="SSF52540">
    <property type="entry name" value="P-loop containing nucleoside triphosphate hydrolases"/>
    <property type="match status" value="1"/>
</dbReference>
<dbReference type="InterPro" id="IPR001482">
    <property type="entry name" value="T2SS/T4SS_dom"/>
</dbReference>
<dbReference type="Proteomes" id="UP000286848">
    <property type="component" value="Unassembled WGS sequence"/>
</dbReference>
<keyword evidence="2" id="KW-0547">Nucleotide-binding</keyword>
<dbReference type="Gene3D" id="3.40.50.300">
    <property type="entry name" value="P-loop containing nucleotide triphosphate hydrolases"/>
    <property type="match status" value="1"/>
</dbReference>
<evidence type="ECO:0000256" key="1">
    <source>
        <dbReference type="ARBA" id="ARBA00006611"/>
    </source>
</evidence>
<keyword evidence="6" id="KW-1185">Reference proteome</keyword>
<dbReference type="CDD" id="cd01129">
    <property type="entry name" value="PulE-GspE-like"/>
    <property type="match status" value="1"/>
</dbReference>
<dbReference type="GO" id="GO:0005886">
    <property type="term" value="C:plasma membrane"/>
    <property type="evidence" value="ECO:0007669"/>
    <property type="project" value="TreeGrafter"/>
</dbReference>
<proteinExistence type="inferred from homology"/>
<protein>
    <submittedName>
        <fullName evidence="5">Competence protein ComGA</fullName>
    </submittedName>
</protein>
<dbReference type="InterPro" id="IPR027417">
    <property type="entry name" value="P-loop_NTPase"/>
</dbReference>
<dbReference type="EMBL" id="BFFP01000015">
    <property type="protein sequence ID" value="GBG94609.1"/>
    <property type="molecule type" value="Genomic_DNA"/>
</dbReference>